<keyword evidence="2" id="KW-1185">Reference proteome</keyword>
<proteinExistence type="predicted"/>
<evidence type="ECO:0000313" key="1">
    <source>
        <dbReference type="EMBL" id="KAH0523729.1"/>
    </source>
</evidence>
<protein>
    <recommendedName>
        <fullName evidence="3">F-box domain-containing protein</fullName>
    </recommendedName>
</protein>
<sequence length="441" mass="50391">MAILSIGDLPSEMILSIMEHLPNMATLNNFILSNRSFYNIFNNHPAGIIISVLKNELGKDLFLHAIVAHQVEKLGVKLPCFTDLSMNQIDPEVAGLRGIRDQAFILQHSGPGYSSIPINLRDAGRISYLGTKISQLSAAFVKDCTVGLGRLFHPLRDSVKQRPVSVDEMRRIQQSMYMFHILSVFCKDLFLDVQVSENNQIIQHKVDACVDKISKLQRSLVDGFMAPWELCHVITLQGWFRRQLRELEYNGLLNERLMPYVLSQGIECMHEGICIDVQARYGFGSQVEGGYYFFINKMKEKARQHPAHGFGMILSRGLRDNWTRKTGMPFDQYSSFGSRGDEGAYTAWSRLETPINRPDMDMSDPESWDLLVKAESMLDVWSAGFWDTDRWPDISHSMDDDLQPDPWRHVMLHWDSFQVGWESALDPKMKDGVIPEEQNDG</sequence>
<accession>A0A9P8HFD1</accession>
<name>A0A9P8HFD1_9HYPO</name>
<reference evidence="1 2" key="1">
    <citation type="submission" date="2021-08" db="EMBL/GenBank/DDBJ databases">
        <title>The highly contiguous genome resource for Trichoderma semiorbis FJ059, a fungal antagonistic to plant pathogens.</title>
        <authorList>
            <person name="Liu T."/>
        </authorList>
    </citation>
    <scope>NUCLEOTIDE SEQUENCE [LARGE SCALE GENOMIC DNA]</scope>
    <source>
        <strain evidence="1 2">FJ059</strain>
    </source>
</reference>
<dbReference type="Proteomes" id="UP000826573">
    <property type="component" value="Unassembled WGS sequence"/>
</dbReference>
<gene>
    <name evidence="1" type="ORF">TsFJ059_008696</name>
</gene>
<organism evidence="1 2">
    <name type="scientific">Trichoderma semiorbis</name>
    <dbReference type="NCBI Taxonomy" id="1491008"/>
    <lineage>
        <taxon>Eukaryota</taxon>
        <taxon>Fungi</taxon>
        <taxon>Dikarya</taxon>
        <taxon>Ascomycota</taxon>
        <taxon>Pezizomycotina</taxon>
        <taxon>Sordariomycetes</taxon>
        <taxon>Hypocreomycetidae</taxon>
        <taxon>Hypocreales</taxon>
        <taxon>Hypocreaceae</taxon>
        <taxon>Trichoderma</taxon>
    </lineage>
</organism>
<evidence type="ECO:0000313" key="2">
    <source>
        <dbReference type="Proteomes" id="UP000826573"/>
    </source>
</evidence>
<evidence type="ECO:0008006" key="3">
    <source>
        <dbReference type="Google" id="ProtNLM"/>
    </source>
</evidence>
<dbReference type="AlphaFoldDB" id="A0A9P8HFD1"/>
<comment type="caution">
    <text evidence="1">The sequence shown here is derived from an EMBL/GenBank/DDBJ whole genome shotgun (WGS) entry which is preliminary data.</text>
</comment>
<dbReference type="EMBL" id="JAIMJC010000006">
    <property type="protein sequence ID" value="KAH0523729.1"/>
    <property type="molecule type" value="Genomic_DNA"/>
</dbReference>